<gene>
    <name evidence="1" type="ORF">M514_22295</name>
</gene>
<protein>
    <submittedName>
        <fullName evidence="1">Uncharacterized protein</fullName>
    </submittedName>
</protein>
<organism evidence="1">
    <name type="scientific">Trichuris suis</name>
    <name type="common">pig whipworm</name>
    <dbReference type="NCBI Taxonomy" id="68888"/>
    <lineage>
        <taxon>Eukaryota</taxon>
        <taxon>Metazoa</taxon>
        <taxon>Ecdysozoa</taxon>
        <taxon>Nematoda</taxon>
        <taxon>Enoplea</taxon>
        <taxon>Dorylaimia</taxon>
        <taxon>Trichinellida</taxon>
        <taxon>Trichuridae</taxon>
        <taxon>Trichuris</taxon>
    </lineage>
</organism>
<dbReference type="Proteomes" id="UP000030758">
    <property type="component" value="Unassembled WGS sequence"/>
</dbReference>
<name>A0A085N7N1_9BILA</name>
<evidence type="ECO:0000313" key="1">
    <source>
        <dbReference type="EMBL" id="KFD65477.1"/>
    </source>
</evidence>
<proteinExistence type="predicted"/>
<dbReference type="AlphaFoldDB" id="A0A085N7N1"/>
<sequence>MPAKENARMREHAFPREGRPTVFAESVLPGHNCTESLNICSESSVHKNGASCEAVVIVSIAAKFWKRKSTEELPASMQDSCYYRGACQEDAEYGSIIRMCYESSEGEHCKDKDRRALQRILKPTASAWYCGSLC</sequence>
<accession>A0A085N7N1</accession>
<reference evidence="1" key="1">
    <citation type="journal article" date="2014" name="Nat. Genet.">
        <title>Genome and transcriptome of the porcine whipworm Trichuris suis.</title>
        <authorList>
            <person name="Jex A.R."/>
            <person name="Nejsum P."/>
            <person name="Schwarz E.M."/>
            <person name="Hu L."/>
            <person name="Young N.D."/>
            <person name="Hall R.S."/>
            <person name="Korhonen P.K."/>
            <person name="Liao S."/>
            <person name="Thamsborg S."/>
            <person name="Xia J."/>
            <person name="Xu P."/>
            <person name="Wang S."/>
            <person name="Scheerlinck J.P."/>
            <person name="Hofmann A."/>
            <person name="Sternberg P.W."/>
            <person name="Wang J."/>
            <person name="Gasser R.B."/>
        </authorList>
    </citation>
    <scope>NUCLEOTIDE SEQUENCE [LARGE SCALE GENOMIC DNA]</scope>
    <source>
        <strain evidence="1">DCEP-RM93F</strain>
    </source>
</reference>
<dbReference type="EMBL" id="KL367537">
    <property type="protein sequence ID" value="KFD65477.1"/>
    <property type="molecule type" value="Genomic_DNA"/>
</dbReference>